<dbReference type="EMBL" id="JALLAZ020000958">
    <property type="protein sequence ID" value="KAL3783723.1"/>
    <property type="molecule type" value="Genomic_DNA"/>
</dbReference>
<proteinExistence type="predicted"/>
<gene>
    <name evidence="2" type="ORF">ACHAW5_008803</name>
</gene>
<evidence type="ECO:0000313" key="3">
    <source>
        <dbReference type="Proteomes" id="UP001530315"/>
    </source>
</evidence>
<dbReference type="Proteomes" id="UP001530315">
    <property type="component" value="Unassembled WGS sequence"/>
</dbReference>
<organism evidence="2 3">
    <name type="scientific">Stephanodiscus triporus</name>
    <dbReference type="NCBI Taxonomy" id="2934178"/>
    <lineage>
        <taxon>Eukaryota</taxon>
        <taxon>Sar</taxon>
        <taxon>Stramenopiles</taxon>
        <taxon>Ochrophyta</taxon>
        <taxon>Bacillariophyta</taxon>
        <taxon>Coscinodiscophyceae</taxon>
        <taxon>Thalassiosirophycidae</taxon>
        <taxon>Stephanodiscales</taxon>
        <taxon>Stephanodiscaceae</taxon>
        <taxon>Stephanodiscus</taxon>
    </lineage>
</organism>
<dbReference type="AlphaFoldDB" id="A0ABD3P8F0"/>
<comment type="caution">
    <text evidence="2">The sequence shown here is derived from an EMBL/GenBank/DDBJ whole genome shotgun (WGS) entry which is preliminary data.</text>
</comment>
<evidence type="ECO:0000313" key="2">
    <source>
        <dbReference type="EMBL" id="KAL3783723.1"/>
    </source>
</evidence>
<feature type="region of interest" description="Disordered" evidence="1">
    <location>
        <begin position="60"/>
        <end position="95"/>
    </location>
</feature>
<name>A0ABD3P8F0_9STRA</name>
<reference evidence="2 3" key="1">
    <citation type="submission" date="2024-10" db="EMBL/GenBank/DDBJ databases">
        <title>Updated reference genomes for cyclostephanoid diatoms.</title>
        <authorList>
            <person name="Roberts W.R."/>
            <person name="Alverson A.J."/>
        </authorList>
    </citation>
    <scope>NUCLEOTIDE SEQUENCE [LARGE SCALE GENOMIC DNA]</scope>
    <source>
        <strain evidence="2 3">AJA276-08</strain>
    </source>
</reference>
<sequence length="95" mass="10594">MNVKSVMSFGLELVGFGAKRQNVRDKLNLQRFRSHFGIGPEAINALYFKIPEGKKLIGDSGYKGEPSKISTSVDEHSDKNFLLEQNHGKRQSTLG</sequence>
<protein>
    <recommendedName>
        <fullName evidence="4">DDE Tnp4 domain-containing protein</fullName>
    </recommendedName>
</protein>
<evidence type="ECO:0008006" key="4">
    <source>
        <dbReference type="Google" id="ProtNLM"/>
    </source>
</evidence>
<keyword evidence="3" id="KW-1185">Reference proteome</keyword>
<evidence type="ECO:0000256" key="1">
    <source>
        <dbReference type="SAM" id="MobiDB-lite"/>
    </source>
</evidence>
<accession>A0ABD3P8F0</accession>